<evidence type="ECO:0000256" key="2">
    <source>
        <dbReference type="ARBA" id="ARBA00011233"/>
    </source>
</evidence>
<evidence type="ECO:0000256" key="4">
    <source>
        <dbReference type="ARBA" id="ARBA00022452"/>
    </source>
</evidence>
<feature type="domain" description="Porin" evidence="12">
    <location>
        <begin position="13"/>
        <end position="323"/>
    </location>
</feature>
<keyword evidence="9" id="KW-0472">Membrane</keyword>
<gene>
    <name evidence="13" type="ORF">LepocDRAFT_00000470</name>
</gene>
<dbReference type="PANTHER" id="PTHR34501:SF9">
    <property type="entry name" value="MAJOR OUTER MEMBRANE PROTEIN P.IA"/>
    <property type="match status" value="1"/>
</dbReference>
<dbReference type="InterPro" id="IPR023614">
    <property type="entry name" value="Porin_dom_sf"/>
</dbReference>
<dbReference type="Gene3D" id="2.40.160.10">
    <property type="entry name" value="Porin"/>
    <property type="match status" value="1"/>
</dbReference>
<dbReference type="RefSeq" id="WP_009453599.1">
    <property type="nucleotide sequence ID" value="NZ_JH660693.1"/>
</dbReference>
<keyword evidence="10" id="KW-0998">Cell outer membrane</keyword>
<dbReference type="HOGENOM" id="CLU_038238_1_0_4"/>
<reference evidence="13 14" key="1">
    <citation type="submission" date="2012-04" db="EMBL/GenBank/DDBJ databases">
        <title>Improved High-Quality Draft sequence of Leptothrix ochracea L12.</title>
        <authorList>
            <consortium name="US DOE Joint Genome Institute"/>
            <person name="Lucas S."/>
            <person name="Han J."/>
            <person name="Lapidus A."/>
            <person name="Cheng J.-F."/>
            <person name="Goodwin L."/>
            <person name="Pitluck S."/>
            <person name="Peters L."/>
            <person name="Zeytun A."/>
            <person name="Detter J.C."/>
            <person name="Han C."/>
            <person name="Tapia R."/>
            <person name="Land M."/>
            <person name="Hauser L."/>
            <person name="Kyrpides N."/>
            <person name="Ivanova N."/>
            <person name="Pagani I."/>
            <person name="Stepanauskas R."/>
            <person name="Masland D."/>
            <person name="Poulton N."/>
            <person name="Emerson D."/>
            <person name="Fleming E."/>
            <person name="Woyke T."/>
        </authorList>
    </citation>
    <scope>NUCLEOTIDE SEQUENCE [LARGE SCALE GENOMIC DNA]</scope>
    <source>
        <strain evidence="13 14">L12</strain>
    </source>
</reference>
<comment type="subunit">
    <text evidence="2">Homotrimer.</text>
</comment>
<dbReference type="SUPFAM" id="SSF56935">
    <property type="entry name" value="Porins"/>
    <property type="match status" value="1"/>
</dbReference>
<evidence type="ECO:0000256" key="7">
    <source>
        <dbReference type="ARBA" id="ARBA00023065"/>
    </source>
</evidence>
<evidence type="ECO:0000256" key="10">
    <source>
        <dbReference type="ARBA" id="ARBA00023237"/>
    </source>
</evidence>
<organism evidence="13 14">
    <name type="scientific">Leptothrix ochracea L12</name>
    <dbReference type="NCBI Taxonomy" id="735332"/>
    <lineage>
        <taxon>Bacteria</taxon>
        <taxon>Pseudomonadati</taxon>
        <taxon>Pseudomonadota</taxon>
        <taxon>Betaproteobacteria</taxon>
        <taxon>Burkholderiales</taxon>
        <taxon>Sphaerotilaceae</taxon>
        <taxon>Leptothrix</taxon>
    </lineage>
</organism>
<dbReference type="Proteomes" id="UP000053899">
    <property type="component" value="Unassembled WGS sequence"/>
</dbReference>
<evidence type="ECO:0000256" key="6">
    <source>
        <dbReference type="ARBA" id="ARBA00022729"/>
    </source>
</evidence>
<dbReference type="InterPro" id="IPR033900">
    <property type="entry name" value="Gram_neg_porin_domain"/>
</dbReference>
<evidence type="ECO:0000256" key="1">
    <source>
        <dbReference type="ARBA" id="ARBA00004571"/>
    </source>
</evidence>
<evidence type="ECO:0000313" key="13">
    <source>
        <dbReference type="EMBL" id="EIM31320.1"/>
    </source>
</evidence>
<dbReference type="GO" id="GO:0009279">
    <property type="term" value="C:cell outer membrane"/>
    <property type="evidence" value="ECO:0007669"/>
    <property type="project" value="UniProtKB-SubCell"/>
</dbReference>
<dbReference type="CDD" id="cd00342">
    <property type="entry name" value="gram_neg_porins"/>
    <property type="match status" value="1"/>
</dbReference>
<dbReference type="PANTHER" id="PTHR34501">
    <property type="entry name" value="PROTEIN YDDL-RELATED"/>
    <property type="match status" value="1"/>
</dbReference>
<feature type="signal peptide" evidence="11">
    <location>
        <begin position="1"/>
        <end position="27"/>
    </location>
</feature>
<comment type="subcellular location">
    <subcellularLocation>
        <location evidence="1">Cell outer membrane</location>
        <topology evidence="1">Multi-pass membrane protein</topology>
    </subcellularLocation>
</comment>
<keyword evidence="4" id="KW-1134">Transmembrane beta strand</keyword>
<dbReference type="GO" id="GO:0006811">
    <property type="term" value="P:monoatomic ion transport"/>
    <property type="evidence" value="ECO:0007669"/>
    <property type="project" value="UniProtKB-KW"/>
</dbReference>
<keyword evidence="14" id="KW-1185">Reference proteome</keyword>
<dbReference type="InterPro" id="IPR050298">
    <property type="entry name" value="Gram-neg_bact_OMP"/>
</dbReference>
<sequence>MSCCRPPALRSLATLVLAMALNTIAQAQPVYALYGTLDVAVGSFQAAGSARLSQVQSGAMHTSFIGLKGEEALDSGAKVLFNLEGFLRLDSGESGRWTDTPNDGAWSRAANVGFAGSFGTVLLGRVPNLMFTHSRPFNSFSARLGDAPTLSLAWSDPRGSMAHIDGDTAWSNALSYVGRPQGHWIFALQSAAPEGNGHRNLGVNLDYTPSGPFKINAAWQDVQVGLGGQKESTGSLGLSYDAGPIQFYAQAASIDDRAQGSLTKVVDMSLALPMGLNHTLLLAWNHADLNTDRSQASTLRLGDTHDVSQRTTLYGVIQRDQRTGLAAGHSLAVGLRHLF</sequence>
<dbReference type="GO" id="GO:0046930">
    <property type="term" value="C:pore complex"/>
    <property type="evidence" value="ECO:0007669"/>
    <property type="project" value="UniProtKB-KW"/>
</dbReference>
<keyword evidence="7" id="KW-0406">Ion transport</keyword>
<dbReference type="GeneID" id="92352372"/>
<evidence type="ECO:0000256" key="8">
    <source>
        <dbReference type="ARBA" id="ARBA00023114"/>
    </source>
</evidence>
<name>I4Z528_9BURK</name>
<evidence type="ECO:0000256" key="3">
    <source>
        <dbReference type="ARBA" id="ARBA00022448"/>
    </source>
</evidence>
<dbReference type="GO" id="GO:0015288">
    <property type="term" value="F:porin activity"/>
    <property type="evidence" value="ECO:0007669"/>
    <property type="project" value="UniProtKB-KW"/>
</dbReference>
<dbReference type="EMBL" id="JH660693">
    <property type="protein sequence ID" value="EIM31320.1"/>
    <property type="molecule type" value="Genomic_DNA"/>
</dbReference>
<evidence type="ECO:0000256" key="9">
    <source>
        <dbReference type="ARBA" id="ARBA00023136"/>
    </source>
</evidence>
<evidence type="ECO:0000313" key="14">
    <source>
        <dbReference type="Proteomes" id="UP000053899"/>
    </source>
</evidence>
<proteinExistence type="predicted"/>
<evidence type="ECO:0000256" key="5">
    <source>
        <dbReference type="ARBA" id="ARBA00022692"/>
    </source>
</evidence>
<keyword evidence="8" id="KW-0626">Porin</keyword>
<protein>
    <recommendedName>
        <fullName evidence="12">Porin domain-containing protein</fullName>
    </recommendedName>
</protein>
<keyword evidence="6 11" id="KW-0732">Signal</keyword>
<evidence type="ECO:0000256" key="11">
    <source>
        <dbReference type="SAM" id="SignalP"/>
    </source>
</evidence>
<evidence type="ECO:0000259" key="12">
    <source>
        <dbReference type="Pfam" id="PF13609"/>
    </source>
</evidence>
<keyword evidence="3" id="KW-0813">Transport</keyword>
<dbReference type="AlphaFoldDB" id="I4Z528"/>
<dbReference type="Pfam" id="PF13609">
    <property type="entry name" value="Porin_4"/>
    <property type="match status" value="1"/>
</dbReference>
<accession>I4Z528</accession>
<feature type="chain" id="PRO_5003698417" description="Porin domain-containing protein" evidence="11">
    <location>
        <begin position="28"/>
        <end position="339"/>
    </location>
</feature>
<keyword evidence="5" id="KW-0812">Transmembrane</keyword>